<dbReference type="EMBL" id="JAPMKX010000003">
    <property type="protein sequence ID" value="MCX7538563.1"/>
    <property type="molecule type" value="Genomic_DNA"/>
</dbReference>
<dbReference type="PANTHER" id="PTHR43176:SF3">
    <property type="entry name" value="3-HYDROXYISOBUTYRYL-COA HYDROLASE, MITOCHONDRIAL"/>
    <property type="match status" value="1"/>
</dbReference>
<accession>A0A9Q4CCX9</accession>
<dbReference type="NCBIfam" id="NF004127">
    <property type="entry name" value="PRK05617.1"/>
    <property type="match status" value="1"/>
</dbReference>
<dbReference type="RefSeq" id="WP_267169547.1">
    <property type="nucleotide sequence ID" value="NZ_JAPMKX010000003.1"/>
</dbReference>
<keyword evidence="3" id="KW-0378">Hydrolase</keyword>
<feature type="domain" description="Enoyl-CoA hydratase/isomerase" evidence="4">
    <location>
        <begin position="19"/>
        <end position="346"/>
    </location>
</feature>
<comment type="caution">
    <text evidence="5">The sequence shown here is derived from an EMBL/GenBank/DDBJ whole genome shotgun (WGS) entry which is preliminary data.</text>
</comment>
<dbReference type="SUPFAM" id="SSF52096">
    <property type="entry name" value="ClpP/crotonase"/>
    <property type="match status" value="1"/>
</dbReference>
<evidence type="ECO:0000256" key="3">
    <source>
        <dbReference type="ARBA" id="ARBA00022801"/>
    </source>
</evidence>
<evidence type="ECO:0000313" key="6">
    <source>
        <dbReference type="Proteomes" id="UP001070238"/>
    </source>
</evidence>
<dbReference type="Proteomes" id="UP001070238">
    <property type="component" value="Unassembled WGS sequence"/>
</dbReference>
<dbReference type="GO" id="GO:0003860">
    <property type="term" value="F:3-hydroxyisobutyryl-CoA hydrolase activity"/>
    <property type="evidence" value="ECO:0007669"/>
    <property type="project" value="UniProtKB-EC"/>
</dbReference>
<dbReference type="AlphaFoldDB" id="A0A9Q4CCX9"/>
<evidence type="ECO:0000256" key="2">
    <source>
        <dbReference type="ARBA" id="ARBA00011915"/>
    </source>
</evidence>
<dbReference type="InterPro" id="IPR045004">
    <property type="entry name" value="ECH_dom"/>
</dbReference>
<dbReference type="PANTHER" id="PTHR43176">
    <property type="entry name" value="3-HYDROXYISOBUTYRYL-COA HYDROLASE-RELATED"/>
    <property type="match status" value="1"/>
</dbReference>
<gene>
    <name evidence="5" type="ORF">OS123_08440</name>
</gene>
<proteinExistence type="predicted"/>
<dbReference type="InterPro" id="IPR032259">
    <property type="entry name" value="HIBYL-CoA-H"/>
</dbReference>
<reference evidence="5" key="1">
    <citation type="submission" date="2022-11" db="EMBL/GenBank/DDBJ databases">
        <title>Corynebacterium sp. isolated from Penguins.</title>
        <authorList>
            <person name="Sedlar K."/>
            <person name="Svec P."/>
        </authorList>
    </citation>
    <scope>NUCLEOTIDE SEQUENCE</scope>
    <source>
        <strain evidence="5">P5875</strain>
    </source>
</reference>
<dbReference type="Gene3D" id="3.90.226.10">
    <property type="entry name" value="2-enoyl-CoA Hydratase, Chain A, domain 1"/>
    <property type="match status" value="1"/>
</dbReference>
<dbReference type="InterPro" id="IPR029045">
    <property type="entry name" value="ClpP/crotonase-like_dom_sf"/>
</dbReference>
<organism evidence="5 6">
    <name type="scientific">Corynebacterium antarcticum</name>
    <dbReference type="NCBI Taxonomy" id="2800405"/>
    <lineage>
        <taxon>Bacteria</taxon>
        <taxon>Bacillati</taxon>
        <taxon>Actinomycetota</taxon>
        <taxon>Actinomycetes</taxon>
        <taxon>Mycobacteriales</taxon>
        <taxon>Corynebacteriaceae</taxon>
        <taxon>Corynebacterium</taxon>
    </lineage>
</organism>
<name>A0A9Q4CCX9_9CORY</name>
<evidence type="ECO:0000259" key="4">
    <source>
        <dbReference type="Pfam" id="PF16113"/>
    </source>
</evidence>
<protein>
    <recommendedName>
        <fullName evidence="2">3-hydroxyisobutyryl-CoA hydrolase</fullName>
        <ecNumber evidence="2">3.1.2.4</ecNumber>
    </recommendedName>
</protein>
<evidence type="ECO:0000256" key="1">
    <source>
        <dbReference type="ARBA" id="ARBA00001709"/>
    </source>
</evidence>
<dbReference type="EC" id="3.1.2.4" evidence="2"/>
<sequence length="360" mass="39578">MKQRPTQNLVNAFVRHTTGVLELNRPKALNSLNHEMVDIISEALETWRDDDSVHRVVICSSSERGFCAGGDVRSCREEGLSGDFDSGDRFFRAEYEMNRQLEEFPKTIVAVIDGVAMGGGLGVSVHGSHRVITEKAFAAMPEMAIGFIPDVGTTWMMQRMVGESGAAIPELATFLGITGWRLTPADMLWSGLATDLIASKDIDRFIDTVIAESLDDALEQYARPVDFVDAGELEGMLPDIRDTFGHDSWAEIDNALNSHGNAGFVARVRELMAKSSPTSVVAAAELYAANREARDIAHALENEYALGAVLRREHDFSEGVRAVLVDKDRNPAFDPSETGEVDVDFYRTILQYRQPPGVPS</sequence>
<dbReference type="CDD" id="cd06558">
    <property type="entry name" value="crotonase-like"/>
    <property type="match status" value="1"/>
</dbReference>
<evidence type="ECO:0000313" key="5">
    <source>
        <dbReference type="EMBL" id="MCX7538563.1"/>
    </source>
</evidence>
<comment type="catalytic activity">
    <reaction evidence="1">
        <text>3-hydroxy-2-methylpropanoyl-CoA + H2O = 3-hydroxy-2-methylpropanoate + CoA + H(+)</text>
        <dbReference type="Rhea" id="RHEA:20888"/>
        <dbReference type="ChEBI" id="CHEBI:11805"/>
        <dbReference type="ChEBI" id="CHEBI:15377"/>
        <dbReference type="ChEBI" id="CHEBI:15378"/>
        <dbReference type="ChEBI" id="CHEBI:57287"/>
        <dbReference type="ChEBI" id="CHEBI:57340"/>
        <dbReference type="EC" id="3.1.2.4"/>
    </reaction>
</comment>
<dbReference type="Pfam" id="PF16113">
    <property type="entry name" value="ECH_2"/>
    <property type="match status" value="1"/>
</dbReference>
<dbReference type="GO" id="GO:0006574">
    <property type="term" value="P:L-valine catabolic process"/>
    <property type="evidence" value="ECO:0007669"/>
    <property type="project" value="TreeGrafter"/>
</dbReference>